<protein>
    <recommendedName>
        <fullName evidence="1">PiggyBac transposable element-derived protein domain-containing protein</fullName>
    </recommendedName>
</protein>
<dbReference type="Pfam" id="PF13843">
    <property type="entry name" value="DDE_Tnp_1_7"/>
    <property type="match status" value="1"/>
</dbReference>
<sequence>MGGTQPIRSRDVIPQVLNALILNKEACRLPAGMSKQPRLDTDVAAKLFNKKLLLESARPVMNISIDESFVKFQGRLHLKQFISSKIERLGIKLYERFKNSTGNISAFRIYEGNDSQLNPPGCPTYLGTSGKIVWELITSFLQKGCNRYVDKYYTSTPLFKSLVEHNTRACGTICKNCQGFPQSLVNKKFPKGPVRGFTQWRLHFTPEQGKIALCRHIRRRTENELQSNIAASMQPAGKERYKDKKDIFILSLIHTYAKRATEEHRSSTPKQKPVSFIDCNKYMECVDLADQVLQLYQVSRKSYTWNKKLVIYLFQVATYNSFVLYKKARNANTFLDYQEKDLAVTSRLVIGRATAHVTARATNHKPRRHRNVLQALIRRKEGCRKEAGRVRGTI</sequence>
<evidence type="ECO:0000259" key="1">
    <source>
        <dbReference type="Pfam" id="PF13843"/>
    </source>
</evidence>
<organism evidence="2 3">
    <name type="scientific">Ranitomeya imitator</name>
    <name type="common">mimic poison frog</name>
    <dbReference type="NCBI Taxonomy" id="111125"/>
    <lineage>
        <taxon>Eukaryota</taxon>
        <taxon>Metazoa</taxon>
        <taxon>Chordata</taxon>
        <taxon>Craniata</taxon>
        <taxon>Vertebrata</taxon>
        <taxon>Euteleostomi</taxon>
        <taxon>Amphibia</taxon>
        <taxon>Batrachia</taxon>
        <taxon>Anura</taxon>
        <taxon>Neobatrachia</taxon>
        <taxon>Hyloidea</taxon>
        <taxon>Dendrobatidae</taxon>
        <taxon>Dendrobatinae</taxon>
        <taxon>Ranitomeya</taxon>
    </lineage>
</organism>
<reference evidence="2" key="1">
    <citation type="submission" date="2023-07" db="EMBL/GenBank/DDBJ databases">
        <authorList>
            <person name="Stuckert A."/>
        </authorList>
    </citation>
    <scope>NUCLEOTIDE SEQUENCE</scope>
</reference>
<proteinExistence type="predicted"/>
<dbReference type="EMBL" id="CAUEEQ010061917">
    <property type="protein sequence ID" value="CAJ0964611.1"/>
    <property type="molecule type" value="Genomic_DNA"/>
</dbReference>
<dbReference type="PANTHER" id="PTHR46599:SF3">
    <property type="entry name" value="PIGGYBAC TRANSPOSABLE ELEMENT-DERIVED PROTEIN 4"/>
    <property type="match status" value="1"/>
</dbReference>
<dbReference type="PANTHER" id="PTHR46599">
    <property type="entry name" value="PIGGYBAC TRANSPOSABLE ELEMENT-DERIVED PROTEIN 4"/>
    <property type="match status" value="1"/>
</dbReference>
<name>A0ABN9MCX2_9NEOB</name>
<feature type="domain" description="PiggyBac transposable element-derived protein" evidence="1">
    <location>
        <begin position="54"/>
        <end position="322"/>
    </location>
</feature>
<evidence type="ECO:0000313" key="3">
    <source>
        <dbReference type="Proteomes" id="UP001176940"/>
    </source>
</evidence>
<dbReference type="InterPro" id="IPR029526">
    <property type="entry name" value="PGBD"/>
</dbReference>
<comment type="caution">
    <text evidence="2">The sequence shown here is derived from an EMBL/GenBank/DDBJ whole genome shotgun (WGS) entry which is preliminary data.</text>
</comment>
<accession>A0ABN9MCX2</accession>
<keyword evidence="3" id="KW-1185">Reference proteome</keyword>
<dbReference type="Proteomes" id="UP001176940">
    <property type="component" value="Unassembled WGS sequence"/>
</dbReference>
<evidence type="ECO:0000313" key="2">
    <source>
        <dbReference type="EMBL" id="CAJ0964611.1"/>
    </source>
</evidence>
<gene>
    <name evidence="2" type="ORF">RIMI_LOCUS19413205</name>
</gene>